<organism evidence="2 3">
    <name type="scientific">Scleroderma citrinum Foug A</name>
    <dbReference type="NCBI Taxonomy" id="1036808"/>
    <lineage>
        <taxon>Eukaryota</taxon>
        <taxon>Fungi</taxon>
        <taxon>Dikarya</taxon>
        <taxon>Basidiomycota</taxon>
        <taxon>Agaricomycotina</taxon>
        <taxon>Agaricomycetes</taxon>
        <taxon>Agaricomycetidae</taxon>
        <taxon>Boletales</taxon>
        <taxon>Sclerodermatineae</taxon>
        <taxon>Sclerodermataceae</taxon>
        <taxon>Scleroderma</taxon>
    </lineage>
</organism>
<dbReference type="STRING" id="1036808.A0A0C3D7B5"/>
<sequence>MSKGERVDRRTKVLDFRSDEATEYAILSHRWIDSTEVDYEEMVDLAKMEAPCDGYKKILDSCEQVKKDGYAYLWVDTCCIDKRSSAELSEAINSMYRWYENSMVCYAYLHDDIPQFCGLAEWFSRGWTLQEMIASRAVHFFNKDWQPIGEKRTLAHTLSCITRVPEHILRYGLSSDRPCVAQIMSWAANRTTTRVEDKAYSLMGLLDVNMPMLYGEGKKAFHRLQLEIIRMSNDQSTLAMQQSKWAEWQCPCR</sequence>
<proteinExistence type="predicted"/>
<dbReference type="EMBL" id="KN822215">
    <property type="protein sequence ID" value="KIM52304.1"/>
    <property type="molecule type" value="Genomic_DNA"/>
</dbReference>
<reference evidence="2 3" key="1">
    <citation type="submission" date="2014-04" db="EMBL/GenBank/DDBJ databases">
        <authorList>
            <consortium name="DOE Joint Genome Institute"/>
            <person name="Kuo A."/>
            <person name="Kohler A."/>
            <person name="Nagy L.G."/>
            <person name="Floudas D."/>
            <person name="Copeland A."/>
            <person name="Barry K.W."/>
            <person name="Cichocki N."/>
            <person name="Veneault-Fourrey C."/>
            <person name="LaButti K."/>
            <person name="Lindquist E.A."/>
            <person name="Lipzen A."/>
            <person name="Lundell T."/>
            <person name="Morin E."/>
            <person name="Murat C."/>
            <person name="Sun H."/>
            <person name="Tunlid A."/>
            <person name="Henrissat B."/>
            <person name="Grigoriev I.V."/>
            <person name="Hibbett D.S."/>
            <person name="Martin F."/>
            <person name="Nordberg H.P."/>
            <person name="Cantor M.N."/>
            <person name="Hua S.X."/>
        </authorList>
    </citation>
    <scope>NUCLEOTIDE SEQUENCE [LARGE SCALE GENOMIC DNA]</scope>
    <source>
        <strain evidence="2 3">Foug A</strain>
    </source>
</reference>
<dbReference type="PANTHER" id="PTHR10622">
    <property type="entry name" value="HET DOMAIN-CONTAINING PROTEIN"/>
    <property type="match status" value="1"/>
</dbReference>
<evidence type="ECO:0000313" key="3">
    <source>
        <dbReference type="Proteomes" id="UP000053989"/>
    </source>
</evidence>
<dbReference type="Proteomes" id="UP000053989">
    <property type="component" value="Unassembled WGS sequence"/>
</dbReference>
<dbReference type="AlphaFoldDB" id="A0A0C3D7B5"/>
<reference evidence="3" key="2">
    <citation type="submission" date="2015-01" db="EMBL/GenBank/DDBJ databases">
        <title>Evolutionary Origins and Diversification of the Mycorrhizal Mutualists.</title>
        <authorList>
            <consortium name="DOE Joint Genome Institute"/>
            <consortium name="Mycorrhizal Genomics Consortium"/>
            <person name="Kohler A."/>
            <person name="Kuo A."/>
            <person name="Nagy L.G."/>
            <person name="Floudas D."/>
            <person name="Copeland A."/>
            <person name="Barry K.W."/>
            <person name="Cichocki N."/>
            <person name="Veneault-Fourrey C."/>
            <person name="LaButti K."/>
            <person name="Lindquist E.A."/>
            <person name="Lipzen A."/>
            <person name="Lundell T."/>
            <person name="Morin E."/>
            <person name="Murat C."/>
            <person name="Riley R."/>
            <person name="Ohm R."/>
            <person name="Sun H."/>
            <person name="Tunlid A."/>
            <person name="Henrissat B."/>
            <person name="Grigoriev I.V."/>
            <person name="Hibbett D.S."/>
            <person name="Martin F."/>
        </authorList>
    </citation>
    <scope>NUCLEOTIDE SEQUENCE [LARGE SCALE GENOMIC DNA]</scope>
    <source>
        <strain evidence="3">Foug A</strain>
    </source>
</reference>
<dbReference type="OrthoDB" id="5122891at2759"/>
<dbReference type="PANTHER" id="PTHR10622:SF10">
    <property type="entry name" value="HET DOMAIN-CONTAINING PROTEIN"/>
    <property type="match status" value="1"/>
</dbReference>
<dbReference type="InParanoid" id="A0A0C3D7B5"/>
<dbReference type="InterPro" id="IPR010730">
    <property type="entry name" value="HET"/>
</dbReference>
<accession>A0A0C3D7B5</accession>
<protein>
    <recommendedName>
        <fullName evidence="1">Heterokaryon incompatibility domain-containing protein</fullName>
    </recommendedName>
</protein>
<gene>
    <name evidence="2" type="ORF">SCLCIDRAFT_141433</name>
</gene>
<dbReference type="Pfam" id="PF06985">
    <property type="entry name" value="HET"/>
    <property type="match status" value="1"/>
</dbReference>
<evidence type="ECO:0000313" key="2">
    <source>
        <dbReference type="EMBL" id="KIM52304.1"/>
    </source>
</evidence>
<evidence type="ECO:0000259" key="1">
    <source>
        <dbReference type="Pfam" id="PF06985"/>
    </source>
</evidence>
<feature type="domain" description="Heterokaryon incompatibility" evidence="1">
    <location>
        <begin position="24"/>
        <end position="112"/>
    </location>
</feature>
<keyword evidence="3" id="KW-1185">Reference proteome</keyword>
<dbReference type="HOGENOM" id="CLU_000288_138_0_1"/>
<name>A0A0C3D7B5_9AGAM</name>